<sequence length="121" mass="13498">MSVEIQTLVNKYNTPLYVYDFNNITNRYDELKDAFGGKKSLVAYAVKSNSNLAVIRHLANLGAGADCVSIGEVRRALKAGVKKYKIIFSGVGKKDSEIREALQEEILLINLESEAEMKRVE</sequence>
<dbReference type="InterPro" id="IPR022653">
    <property type="entry name" value="De-COase2_pyr-phos_BS"/>
</dbReference>
<dbReference type="EC" id="4.1.1.20" evidence="4"/>
<dbReference type="InterPro" id="IPR009006">
    <property type="entry name" value="Ala_racemase/Decarboxylase_C"/>
</dbReference>
<organism evidence="4">
    <name type="scientific">uncultured Sulfurovum sp</name>
    <dbReference type="NCBI Taxonomy" id="269237"/>
    <lineage>
        <taxon>Bacteria</taxon>
        <taxon>Pseudomonadati</taxon>
        <taxon>Campylobacterota</taxon>
        <taxon>Epsilonproteobacteria</taxon>
        <taxon>Campylobacterales</taxon>
        <taxon>Sulfurovaceae</taxon>
        <taxon>Sulfurovum</taxon>
        <taxon>environmental samples</taxon>
    </lineage>
</organism>
<feature type="domain" description="Orn/DAP/Arg decarboxylase 2 N-terminal" evidence="3">
    <location>
        <begin position="23"/>
        <end position="120"/>
    </location>
</feature>
<dbReference type="PRINTS" id="PR01182">
    <property type="entry name" value="ORNDCRBXLASE"/>
</dbReference>
<dbReference type="PANTHER" id="PTHR43727">
    <property type="entry name" value="DIAMINOPIMELATE DECARBOXYLASE"/>
    <property type="match status" value="1"/>
</dbReference>
<evidence type="ECO:0000259" key="3">
    <source>
        <dbReference type="Pfam" id="PF02784"/>
    </source>
</evidence>
<dbReference type="PRINTS" id="PR01179">
    <property type="entry name" value="ODADCRBXLASE"/>
</dbReference>
<dbReference type="GO" id="GO:0006596">
    <property type="term" value="P:polyamine biosynthetic process"/>
    <property type="evidence" value="ECO:0007669"/>
    <property type="project" value="InterPro"/>
</dbReference>
<dbReference type="PANTHER" id="PTHR43727:SF2">
    <property type="entry name" value="GROUP IV DECARBOXYLASE"/>
    <property type="match status" value="1"/>
</dbReference>
<comment type="cofactor">
    <cofactor evidence="1">
        <name>pyridoxal 5'-phosphate</name>
        <dbReference type="ChEBI" id="CHEBI:597326"/>
    </cofactor>
</comment>
<accession>A0A6S6T1Y5</accession>
<dbReference type="PROSITE" id="PS00878">
    <property type="entry name" value="ODR_DC_2_1"/>
    <property type="match status" value="1"/>
</dbReference>
<dbReference type="Pfam" id="PF02784">
    <property type="entry name" value="Orn_Arg_deC_N"/>
    <property type="match status" value="1"/>
</dbReference>
<dbReference type="GO" id="GO:0009089">
    <property type="term" value="P:lysine biosynthetic process via diaminopimelate"/>
    <property type="evidence" value="ECO:0007669"/>
    <property type="project" value="TreeGrafter"/>
</dbReference>
<evidence type="ECO:0000256" key="2">
    <source>
        <dbReference type="ARBA" id="ARBA00022898"/>
    </source>
</evidence>
<keyword evidence="2" id="KW-0663">Pyridoxal phosphate</keyword>
<dbReference type="GO" id="GO:0008836">
    <property type="term" value="F:diaminopimelate decarboxylase activity"/>
    <property type="evidence" value="ECO:0007669"/>
    <property type="project" value="UniProtKB-EC"/>
</dbReference>
<evidence type="ECO:0000313" key="4">
    <source>
        <dbReference type="EMBL" id="CAA6814791.1"/>
    </source>
</evidence>
<keyword evidence="4" id="KW-0456">Lyase</keyword>
<dbReference type="Gene3D" id="2.40.37.10">
    <property type="entry name" value="Lyase, Ornithine Decarboxylase, Chain A, domain 1"/>
    <property type="match status" value="1"/>
</dbReference>
<dbReference type="InterPro" id="IPR029066">
    <property type="entry name" value="PLP-binding_barrel"/>
</dbReference>
<protein>
    <submittedName>
        <fullName evidence="4">Diaminopimelate decarboxylase (EC)</fullName>
        <ecNumber evidence="4">4.1.1.20</ecNumber>
    </submittedName>
</protein>
<evidence type="ECO:0000256" key="1">
    <source>
        <dbReference type="ARBA" id="ARBA00001933"/>
    </source>
</evidence>
<gene>
    <name evidence="4" type="ORF">HELGO_WM42359</name>
</gene>
<proteinExistence type="predicted"/>
<feature type="non-terminal residue" evidence="4">
    <location>
        <position position="121"/>
    </location>
</feature>
<reference evidence="4" key="1">
    <citation type="submission" date="2020-01" db="EMBL/GenBank/DDBJ databases">
        <authorList>
            <person name="Meier V. D."/>
            <person name="Meier V D."/>
        </authorList>
    </citation>
    <scope>NUCLEOTIDE SEQUENCE</scope>
    <source>
        <strain evidence="4">HLG_WM_MAG_02</strain>
    </source>
</reference>
<dbReference type="InterPro" id="IPR002433">
    <property type="entry name" value="Orn_de-COase"/>
</dbReference>
<dbReference type="EMBL" id="CACVAZ010000094">
    <property type="protein sequence ID" value="CAA6814791.1"/>
    <property type="molecule type" value="Genomic_DNA"/>
</dbReference>
<dbReference type="SUPFAM" id="SSF51419">
    <property type="entry name" value="PLP-binding barrel"/>
    <property type="match status" value="1"/>
</dbReference>
<dbReference type="InterPro" id="IPR022644">
    <property type="entry name" value="De-COase2_N"/>
</dbReference>
<dbReference type="AlphaFoldDB" id="A0A6S6T1Y5"/>
<dbReference type="Gene3D" id="3.20.20.10">
    <property type="entry name" value="Alanine racemase"/>
    <property type="match status" value="1"/>
</dbReference>
<name>A0A6S6T1Y5_9BACT</name>
<dbReference type="InterPro" id="IPR000183">
    <property type="entry name" value="Orn/DAP/Arg_de-COase"/>
</dbReference>